<proteinExistence type="predicted"/>
<comment type="caution">
    <text evidence="2">The sequence shown here is derived from an EMBL/GenBank/DDBJ whole genome shotgun (WGS) entry which is preliminary data.</text>
</comment>
<feature type="region of interest" description="Disordered" evidence="1">
    <location>
        <begin position="1"/>
        <end position="29"/>
    </location>
</feature>
<dbReference type="Proteomes" id="UP001189757">
    <property type="component" value="Unassembled WGS sequence"/>
</dbReference>
<protein>
    <submittedName>
        <fullName evidence="2">Uncharacterized protein</fullName>
    </submittedName>
</protein>
<dbReference type="EMBL" id="CATZLL010000014">
    <property type="protein sequence ID" value="CAJ0819573.1"/>
    <property type="molecule type" value="Genomic_DNA"/>
</dbReference>
<feature type="compositionally biased region" description="Low complexity" evidence="1">
    <location>
        <begin position="14"/>
        <end position="29"/>
    </location>
</feature>
<reference evidence="2 3" key="1">
    <citation type="submission" date="2023-07" db="EMBL/GenBank/DDBJ databases">
        <authorList>
            <person name="Peeters C."/>
        </authorList>
    </citation>
    <scope>NUCLEOTIDE SEQUENCE [LARGE SCALE GENOMIC DNA]</scope>
    <source>
        <strain evidence="2 3">LMG 18101</strain>
    </source>
</reference>
<gene>
    <name evidence="2" type="ORF">LMG18101_03993</name>
</gene>
<keyword evidence="3" id="KW-1185">Reference proteome</keyword>
<evidence type="ECO:0000256" key="1">
    <source>
        <dbReference type="SAM" id="MobiDB-lite"/>
    </source>
</evidence>
<sequence length="90" mass="9739">MRHPAQQAIATPPLRRTSSASSTASSDTSRLLAETVAFHIERGGRRIEATYSARNGIVTVKHQGKSLSTYSPQGDFKAVARQLLSVMLTI</sequence>
<accession>A0ABM9KAT0</accession>
<evidence type="ECO:0000313" key="3">
    <source>
        <dbReference type="Proteomes" id="UP001189757"/>
    </source>
</evidence>
<organism evidence="2 3">
    <name type="scientific">Ralstonia flaminis</name>
    <dbReference type="NCBI Taxonomy" id="3058597"/>
    <lineage>
        <taxon>Bacteria</taxon>
        <taxon>Pseudomonadati</taxon>
        <taxon>Pseudomonadota</taxon>
        <taxon>Betaproteobacteria</taxon>
        <taxon>Burkholderiales</taxon>
        <taxon>Burkholderiaceae</taxon>
        <taxon>Ralstonia</taxon>
    </lineage>
</organism>
<evidence type="ECO:0000313" key="2">
    <source>
        <dbReference type="EMBL" id="CAJ0819573.1"/>
    </source>
</evidence>
<dbReference type="RefSeq" id="WP_316682140.1">
    <property type="nucleotide sequence ID" value="NZ_CATZLL010000014.1"/>
</dbReference>
<name>A0ABM9KAT0_9RALS</name>